<dbReference type="EC" id="1.6.2.2" evidence="2"/>
<keyword evidence="4" id="KW-0349">Heme</keyword>
<dbReference type="GO" id="GO:0046872">
    <property type="term" value="F:metal ion binding"/>
    <property type="evidence" value="ECO:0007669"/>
    <property type="project" value="UniProtKB-KW"/>
</dbReference>
<dbReference type="AlphaFoldDB" id="A0AAD9JAZ5"/>
<dbReference type="GO" id="GO:0005783">
    <property type="term" value="C:endoplasmic reticulum"/>
    <property type="evidence" value="ECO:0007669"/>
    <property type="project" value="TreeGrafter"/>
</dbReference>
<dbReference type="PANTHER" id="PTHR46237">
    <property type="entry name" value="CYTOCHROME B5 REDUCTASE 4 FAMILY MEMBER"/>
    <property type="match status" value="1"/>
</dbReference>
<evidence type="ECO:0000259" key="14">
    <source>
        <dbReference type="PROSITE" id="PS51203"/>
    </source>
</evidence>
<dbReference type="PROSITE" id="PS51384">
    <property type="entry name" value="FAD_FR"/>
    <property type="match status" value="1"/>
</dbReference>
<dbReference type="PROSITE" id="PS51203">
    <property type="entry name" value="CS"/>
    <property type="match status" value="1"/>
</dbReference>
<dbReference type="GO" id="GO:0020037">
    <property type="term" value="F:heme binding"/>
    <property type="evidence" value="ECO:0007669"/>
    <property type="project" value="InterPro"/>
</dbReference>
<feature type="domain" description="Cytochrome b5 heme-binding" evidence="13">
    <location>
        <begin position="208"/>
        <end position="284"/>
    </location>
</feature>
<dbReference type="GO" id="GO:0090524">
    <property type="term" value="F:cytochrome-b5 reductase activity, acting on NADH"/>
    <property type="evidence" value="ECO:0007669"/>
    <property type="project" value="UniProtKB-EC"/>
</dbReference>
<organism evidence="16 17">
    <name type="scientific">Paralvinella palmiformis</name>
    <dbReference type="NCBI Taxonomy" id="53620"/>
    <lineage>
        <taxon>Eukaryota</taxon>
        <taxon>Metazoa</taxon>
        <taxon>Spiralia</taxon>
        <taxon>Lophotrochozoa</taxon>
        <taxon>Annelida</taxon>
        <taxon>Polychaeta</taxon>
        <taxon>Sedentaria</taxon>
        <taxon>Canalipalpata</taxon>
        <taxon>Terebellida</taxon>
        <taxon>Terebelliformia</taxon>
        <taxon>Alvinellidae</taxon>
        <taxon>Paralvinella</taxon>
    </lineage>
</organism>
<feature type="region of interest" description="Disordered" evidence="12">
    <location>
        <begin position="55"/>
        <end position="100"/>
    </location>
</feature>
<evidence type="ECO:0000256" key="3">
    <source>
        <dbReference type="ARBA" id="ARBA00022339"/>
    </source>
</evidence>
<dbReference type="Pfam" id="PF00175">
    <property type="entry name" value="NAD_binding_1"/>
    <property type="match status" value="1"/>
</dbReference>
<dbReference type="GO" id="GO:0006801">
    <property type="term" value="P:superoxide metabolic process"/>
    <property type="evidence" value="ECO:0007669"/>
    <property type="project" value="TreeGrafter"/>
</dbReference>
<keyword evidence="8" id="KW-0520">NAD</keyword>
<evidence type="ECO:0000256" key="2">
    <source>
        <dbReference type="ARBA" id="ARBA00012011"/>
    </source>
</evidence>
<dbReference type="Gene3D" id="2.60.40.790">
    <property type="match status" value="1"/>
</dbReference>
<evidence type="ECO:0000259" key="15">
    <source>
        <dbReference type="PROSITE" id="PS51384"/>
    </source>
</evidence>
<dbReference type="InterPro" id="IPR017938">
    <property type="entry name" value="Riboflavin_synthase-like_b-brl"/>
</dbReference>
<evidence type="ECO:0000256" key="4">
    <source>
        <dbReference type="ARBA" id="ARBA00022617"/>
    </source>
</evidence>
<dbReference type="PRINTS" id="PR00406">
    <property type="entry name" value="CYTB5RDTASE"/>
</dbReference>
<feature type="domain" description="CS" evidence="14">
    <location>
        <begin position="314"/>
        <end position="407"/>
    </location>
</feature>
<feature type="compositionally biased region" description="Polar residues" evidence="12">
    <location>
        <begin position="70"/>
        <end position="91"/>
    </location>
</feature>
<proteinExistence type="inferred from homology"/>
<dbReference type="SUPFAM" id="SSF52343">
    <property type="entry name" value="Ferredoxin reductase-like, C-terminal NADP-linked domain"/>
    <property type="match status" value="1"/>
</dbReference>
<dbReference type="Pfam" id="PF00970">
    <property type="entry name" value="FAD_binding_6"/>
    <property type="match status" value="1"/>
</dbReference>
<dbReference type="InterPro" id="IPR001199">
    <property type="entry name" value="Cyt_B5-like_heme/steroid-bd"/>
</dbReference>
<dbReference type="InterPro" id="IPR051872">
    <property type="entry name" value="Cytochrome_b5/Flavoprotein_Rdt"/>
</dbReference>
<evidence type="ECO:0000256" key="10">
    <source>
        <dbReference type="ARBA" id="ARBA00031842"/>
    </source>
</evidence>
<dbReference type="PANTHER" id="PTHR46237:SF1">
    <property type="entry name" value="CYTOCHROME B5 REDUCTASE 4"/>
    <property type="match status" value="1"/>
</dbReference>
<dbReference type="InterPro" id="IPR036400">
    <property type="entry name" value="Cyt_B5-like_heme/steroid_sf"/>
</dbReference>
<dbReference type="InterPro" id="IPR018506">
    <property type="entry name" value="Cyt_B5_heme-BS"/>
</dbReference>
<dbReference type="InterPro" id="IPR001433">
    <property type="entry name" value="OxRdtase_FAD/NAD-bd"/>
</dbReference>
<evidence type="ECO:0000256" key="1">
    <source>
        <dbReference type="ARBA" id="ARBA00006105"/>
    </source>
</evidence>
<keyword evidence="7" id="KW-0408">Iron</keyword>
<dbReference type="SUPFAM" id="SSF49764">
    <property type="entry name" value="HSP20-like chaperones"/>
    <property type="match status" value="1"/>
</dbReference>
<dbReference type="InterPro" id="IPR008978">
    <property type="entry name" value="HSP20-like_chaperone"/>
</dbReference>
<sequence>MCILGTSLIDNAPQLEAVIVIESTTHSIWKPVIGPPETLSCPSYGGQVMVISPTAANRPSDQSHDVSCASPGTIQSADSEPWSRTVSQNHQSRVREPSALAVPQNRPVHNSCESLMSRINFIDADIKLGCTPSACNSYTLRFGDEKNAQNPGTDMSLYVPKPGEPPPAAGSATGNPRNKVALKPGRSLMDWIRLGNSGQDLTGVKGQRLQVTMDELNKHNKETDAWMAVRGYVYNVTPYMEYHPGGIPELLRGIGQDATEMFDEAHKWVNFQSMLSCCMVGRLVKNPVNDRLKQLRKGSTTSLGRLSLPAPSGQPKPKYDWLQTDDSITVIMYTKCPEFREEDLIIDTPEDNELKITACINDYTYCIHLELYKEFTDNYEVKIRSETGKTEVTCSKCTSGINWPSLGTPRGRHDTWSKTSELDTEYRPCQLTSVDQVNHDTNLYKVTLPSGSRMVVPIGYHVRLKAQIEGMEIVRCYTVVPPGIGGDLKDPSHHGRHIYFLIKIYQDGAMTQYVNSLNIGDHIDVSNPDGSFKVTSIIPCTHVTLCAAGTGFTPMVGLLQYMLYDRPDHDRKVCLLFYNKTEKDIVWREKLDELETNFPNFTCHHILSQADDDDDEWHGLRGRINKSHLDEIVPHPDNTNNVFICLCGPTSFTKEGIRLAEEVGYTENMIHAFLG</sequence>
<dbReference type="Gene3D" id="3.40.50.80">
    <property type="entry name" value="Nucleotide-binding domain of ferredoxin-NADP reductase (FNR) module"/>
    <property type="match status" value="1"/>
</dbReference>
<comment type="similarity">
    <text evidence="1">Belongs to the flavoprotein pyridine nucleotide cytochrome reductase family.</text>
</comment>
<gene>
    <name evidence="16" type="ORF">LSH36_439g03034</name>
</gene>
<dbReference type="Proteomes" id="UP001208570">
    <property type="component" value="Unassembled WGS sequence"/>
</dbReference>
<reference evidence="16" key="1">
    <citation type="journal article" date="2023" name="Mol. Biol. Evol.">
        <title>Third-Generation Sequencing Reveals the Adaptive Role of the Epigenome in Three Deep-Sea Polychaetes.</title>
        <authorList>
            <person name="Perez M."/>
            <person name="Aroh O."/>
            <person name="Sun Y."/>
            <person name="Lan Y."/>
            <person name="Juniper S.K."/>
            <person name="Young C.R."/>
            <person name="Angers B."/>
            <person name="Qian P.Y."/>
        </authorList>
    </citation>
    <scope>NUCLEOTIDE SEQUENCE</scope>
    <source>
        <strain evidence="16">P08H-3</strain>
    </source>
</reference>
<dbReference type="PROSITE" id="PS50255">
    <property type="entry name" value="CYTOCHROME_B5_2"/>
    <property type="match status" value="1"/>
</dbReference>
<dbReference type="InterPro" id="IPR017927">
    <property type="entry name" value="FAD-bd_FR_type"/>
</dbReference>
<keyword evidence="5" id="KW-0479">Metal-binding</keyword>
<accession>A0AAD9JAZ5</accession>
<evidence type="ECO:0000256" key="7">
    <source>
        <dbReference type="ARBA" id="ARBA00023004"/>
    </source>
</evidence>
<evidence type="ECO:0000256" key="5">
    <source>
        <dbReference type="ARBA" id="ARBA00022723"/>
    </source>
</evidence>
<comment type="caution">
    <text evidence="16">The sequence shown here is derived from an EMBL/GenBank/DDBJ whole genome shotgun (WGS) entry which is preliminary data.</text>
</comment>
<dbReference type="FunFam" id="3.10.120.10:FF:000001">
    <property type="entry name" value="Cytochrome b5 reductase 4"/>
    <property type="match status" value="1"/>
</dbReference>
<dbReference type="Gene3D" id="2.40.30.10">
    <property type="entry name" value="Translation factors"/>
    <property type="match status" value="1"/>
</dbReference>
<evidence type="ECO:0000256" key="9">
    <source>
        <dbReference type="ARBA" id="ARBA00030883"/>
    </source>
</evidence>
<evidence type="ECO:0000256" key="6">
    <source>
        <dbReference type="ARBA" id="ARBA00023002"/>
    </source>
</evidence>
<keyword evidence="6" id="KW-0560">Oxidoreductase</keyword>
<keyword evidence="17" id="KW-1185">Reference proteome</keyword>
<dbReference type="FunFam" id="3.40.50.80:FF:000021">
    <property type="entry name" value="Cytochrome b5 reductase 4"/>
    <property type="match status" value="1"/>
</dbReference>
<feature type="domain" description="FAD-binding FR-type" evidence="15">
    <location>
        <begin position="424"/>
        <end position="535"/>
    </location>
</feature>
<dbReference type="EMBL" id="JAODUP010000439">
    <property type="protein sequence ID" value="KAK2149733.1"/>
    <property type="molecule type" value="Genomic_DNA"/>
</dbReference>
<evidence type="ECO:0000313" key="17">
    <source>
        <dbReference type="Proteomes" id="UP001208570"/>
    </source>
</evidence>
<evidence type="ECO:0000256" key="8">
    <source>
        <dbReference type="ARBA" id="ARBA00023027"/>
    </source>
</evidence>
<evidence type="ECO:0000256" key="12">
    <source>
        <dbReference type="SAM" id="MobiDB-lite"/>
    </source>
</evidence>
<dbReference type="CDD" id="cd06183">
    <property type="entry name" value="cyt_b5_reduct_like"/>
    <property type="match status" value="1"/>
</dbReference>
<dbReference type="SMART" id="SM01117">
    <property type="entry name" value="Cyt-b5"/>
    <property type="match status" value="1"/>
</dbReference>
<evidence type="ECO:0000259" key="13">
    <source>
        <dbReference type="PROSITE" id="PS50255"/>
    </source>
</evidence>
<evidence type="ECO:0000313" key="16">
    <source>
        <dbReference type="EMBL" id="KAK2149733.1"/>
    </source>
</evidence>
<dbReference type="SUPFAM" id="SSF55856">
    <property type="entry name" value="Cytochrome b5-like heme/steroid binding domain"/>
    <property type="match status" value="1"/>
</dbReference>
<name>A0AAD9JAZ5_9ANNE</name>
<dbReference type="InterPro" id="IPR039261">
    <property type="entry name" value="FNR_nucleotide-bd"/>
</dbReference>
<dbReference type="InterPro" id="IPR007052">
    <property type="entry name" value="CS_dom"/>
</dbReference>
<comment type="catalytic activity">
    <reaction evidence="11">
        <text>2 Fe(III)-[cytochrome b5] + NADH = 2 Fe(II)-[cytochrome b5] + NAD(+) + H(+)</text>
        <dbReference type="Rhea" id="RHEA:46680"/>
        <dbReference type="Rhea" id="RHEA-COMP:10438"/>
        <dbReference type="Rhea" id="RHEA-COMP:10439"/>
        <dbReference type="ChEBI" id="CHEBI:15378"/>
        <dbReference type="ChEBI" id="CHEBI:29033"/>
        <dbReference type="ChEBI" id="CHEBI:29034"/>
        <dbReference type="ChEBI" id="CHEBI:57540"/>
        <dbReference type="ChEBI" id="CHEBI:57945"/>
        <dbReference type="EC" id="1.6.2.2"/>
    </reaction>
</comment>
<dbReference type="Pfam" id="PF00173">
    <property type="entry name" value="Cyt-b5"/>
    <property type="match status" value="1"/>
</dbReference>
<evidence type="ECO:0000256" key="11">
    <source>
        <dbReference type="ARBA" id="ARBA00047682"/>
    </source>
</evidence>
<protein>
    <recommendedName>
        <fullName evidence="3">Cytochrome b5 reductase 4</fullName>
        <ecNumber evidence="2">1.6.2.2</ecNumber>
    </recommendedName>
    <alternativeName>
        <fullName evidence="10">Flavohemoprotein b5/b5R</fullName>
    </alternativeName>
    <alternativeName>
        <fullName evidence="9">cb5/cb5R</fullName>
    </alternativeName>
</protein>
<dbReference type="Gene3D" id="3.10.120.10">
    <property type="entry name" value="Cytochrome b5-like heme/steroid binding domain"/>
    <property type="match status" value="1"/>
</dbReference>
<dbReference type="PROSITE" id="PS00191">
    <property type="entry name" value="CYTOCHROME_B5_1"/>
    <property type="match status" value="1"/>
</dbReference>
<dbReference type="InterPro" id="IPR008333">
    <property type="entry name" value="Cbr1-like_FAD-bd_dom"/>
</dbReference>
<dbReference type="SUPFAM" id="SSF63380">
    <property type="entry name" value="Riboflavin synthase domain-like"/>
    <property type="match status" value="1"/>
</dbReference>